<evidence type="ECO:0000313" key="9">
    <source>
        <dbReference type="Proteomes" id="UP001527202"/>
    </source>
</evidence>
<evidence type="ECO:0000256" key="1">
    <source>
        <dbReference type="ARBA" id="ARBA00004651"/>
    </source>
</evidence>
<accession>A0ABT4FE48</accession>
<comment type="caution">
    <text evidence="8">The sequence shown here is derived from an EMBL/GenBank/DDBJ whole genome shotgun (WGS) entry which is preliminary data.</text>
</comment>
<feature type="transmembrane region" description="Helical" evidence="7">
    <location>
        <begin position="106"/>
        <end position="124"/>
    </location>
</feature>
<dbReference type="EMBL" id="JAMDMJ010000015">
    <property type="protein sequence ID" value="MCY9596793.1"/>
    <property type="molecule type" value="Genomic_DNA"/>
</dbReference>
<evidence type="ECO:0000256" key="2">
    <source>
        <dbReference type="ARBA" id="ARBA00006679"/>
    </source>
</evidence>
<organism evidence="8 9">
    <name type="scientific">Paenibacillus chitinolyticus</name>
    <dbReference type="NCBI Taxonomy" id="79263"/>
    <lineage>
        <taxon>Bacteria</taxon>
        <taxon>Bacillati</taxon>
        <taxon>Bacillota</taxon>
        <taxon>Bacilli</taxon>
        <taxon>Bacillales</taxon>
        <taxon>Paenibacillaceae</taxon>
        <taxon>Paenibacillus</taxon>
    </lineage>
</organism>
<evidence type="ECO:0000256" key="6">
    <source>
        <dbReference type="ARBA" id="ARBA00023136"/>
    </source>
</evidence>
<keyword evidence="5 7" id="KW-1133">Transmembrane helix</keyword>
<dbReference type="PANTHER" id="PTHR33452:SF1">
    <property type="entry name" value="INNER MEMBRANE PROTEIN YPHA-RELATED"/>
    <property type="match status" value="1"/>
</dbReference>
<sequence>MNGKTEIGLLIVRLVLGVTFLVHGLDKFQSGLGNIAGWFESIGLPGFLAYVTAVIETVGGAAIILGLGTRIAAALFGVLMIGAMFSVKFSAGFTGNGQSAGFELDLALFALSLLLVLTGSRYLAVDSLFGRSRQTES</sequence>
<feature type="transmembrane region" description="Helical" evidence="7">
    <location>
        <begin position="47"/>
        <end position="67"/>
    </location>
</feature>
<evidence type="ECO:0000256" key="7">
    <source>
        <dbReference type="SAM" id="Phobius"/>
    </source>
</evidence>
<protein>
    <submittedName>
        <fullName evidence="8">DoxX family protein</fullName>
    </submittedName>
</protein>
<name>A0ABT4FE48_9BACL</name>
<dbReference type="Proteomes" id="UP001527202">
    <property type="component" value="Unassembled WGS sequence"/>
</dbReference>
<proteinExistence type="inferred from homology"/>
<feature type="transmembrane region" description="Helical" evidence="7">
    <location>
        <begin position="7"/>
        <end position="25"/>
    </location>
</feature>
<evidence type="ECO:0000256" key="4">
    <source>
        <dbReference type="ARBA" id="ARBA00022692"/>
    </source>
</evidence>
<keyword evidence="6 7" id="KW-0472">Membrane</keyword>
<keyword evidence="3" id="KW-1003">Cell membrane</keyword>
<keyword evidence="9" id="KW-1185">Reference proteome</keyword>
<dbReference type="InterPro" id="IPR032808">
    <property type="entry name" value="DoxX"/>
</dbReference>
<dbReference type="PANTHER" id="PTHR33452">
    <property type="entry name" value="OXIDOREDUCTASE CATD-RELATED"/>
    <property type="match status" value="1"/>
</dbReference>
<evidence type="ECO:0000256" key="5">
    <source>
        <dbReference type="ARBA" id="ARBA00022989"/>
    </source>
</evidence>
<reference evidence="8 9" key="1">
    <citation type="submission" date="2022-05" db="EMBL/GenBank/DDBJ databases">
        <title>Genome Sequencing of Bee-Associated Microbes.</title>
        <authorList>
            <person name="Dunlap C."/>
        </authorList>
    </citation>
    <scope>NUCLEOTIDE SEQUENCE [LARGE SCALE GENOMIC DNA]</scope>
    <source>
        <strain evidence="8 9">NRRL B-23120</strain>
    </source>
</reference>
<comment type="similarity">
    <text evidence="2">Belongs to the DoxX family.</text>
</comment>
<evidence type="ECO:0000313" key="8">
    <source>
        <dbReference type="EMBL" id="MCY9596793.1"/>
    </source>
</evidence>
<dbReference type="InterPro" id="IPR051907">
    <property type="entry name" value="DoxX-like_oxidoreductase"/>
</dbReference>
<keyword evidence="4 7" id="KW-0812">Transmembrane</keyword>
<evidence type="ECO:0000256" key="3">
    <source>
        <dbReference type="ARBA" id="ARBA00022475"/>
    </source>
</evidence>
<feature type="transmembrane region" description="Helical" evidence="7">
    <location>
        <begin position="74"/>
        <end position="94"/>
    </location>
</feature>
<gene>
    <name evidence="8" type="ORF">M5X16_13510</name>
</gene>
<comment type="subcellular location">
    <subcellularLocation>
        <location evidence="1">Cell membrane</location>
        <topology evidence="1">Multi-pass membrane protein</topology>
    </subcellularLocation>
</comment>
<dbReference type="Pfam" id="PF07681">
    <property type="entry name" value="DoxX"/>
    <property type="match status" value="1"/>
</dbReference>